<comment type="caution">
    <text evidence="3">Lacks conserved residue(s) required for the propagation of feature annotation.</text>
</comment>
<dbReference type="InterPro" id="IPR000223">
    <property type="entry name" value="Pept_S26A_signal_pept_1"/>
</dbReference>
<gene>
    <name evidence="5" type="primary">lepB</name>
    <name evidence="5" type="ORF">QRX50_42785</name>
</gene>
<dbReference type="AlphaFoldDB" id="A0A9Y2IDG7"/>
<dbReference type="CDD" id="cd06530">
    <property type="entry name" value="S26_SPase_I"/>
    <property type="match status" value="1"/>
</dbReference>
<feature type="domain" description="Peptidase S26" evidence="4">
    <location>
        <begin position="31"/>
        <end position="190"/>
    </location>
</feature>
<dbReference type="NCBIfam" id="TIGR02227">
    <property type="entry name" value="sigpep_I_bact"/>
    <property type="match status" value="1"/>
</dbReference>
<comment type="subcellular location">
    <subcellularLocation>
        <location evidence="1">Cell membrane</location>
        <topology evidence="1">Single-pass type II membrane protein</topology>
    </subcellularLocation>
    <subcellularLocation>
        <location evidence="3">Membrane</location>
        <topology evidence="3">Single-pass type II membrane protein</topology>
    </subcellularLocation>
</comment>
<dbReference type="PRINTS" id="PR00727">
    <property type="entry name" value="LEADERPTASE"/>
</dbReference>
<sequence length="260" mass="27045">MTEPDFPPPPAPVQVKRRFSPLLAIFLVLAVAGVVLAITGVLTVFSYRTVSIRSGSMSSAVAPGSAAIYGLRGGQEIHRGDVVVFEADVFPGAPHGKFMQRVIAVGGDEIRCCDLDKRIIVNGKPVAEPYLDPAVSPADAAVPFEAKVPPGTVFVAGDTRNNSFDSRMVVQPYALETGSVPLSKVDGVVVATGSFFWPETVKPTTAFTDAGLSGASTEDTGPVSSRLTATGGAALFLLGFVGAIVTAVRRRKAAAAPPRH</sequence>
<dbReference type="GO" id="GO:0006465">
    <property type="term" value="P:signal peptide processing"/>
    <property type="evidence" value="ECO:0007669"/>
    <property type="project" value="InterPro"/>
</dbReference>
<keyword evidence="3 5" id="KW-0378">Hydrolase</keyword>
<evidence type="ECO:0000256" key="1">
    <source>
        <dbReference type="ARBA" id="ARBA00004401"/>
    </source>
</evidence>
<dbReference type="InterPro" id="IPR036286">
    <property type="entry name" value="LexA/Signal_pep-like_sf"/>
</dbReference>
<comment type="catalytic activity">
    <reaction evidence="3">
        <text>Cleavage of hydrophobic, N-terminal signal or leader sequences from secreted and periplasmic proteins.</text>
        <dbReference type="EC" id="3.4.21.89"/>
    </reaction>
</comment>
<keyword evidence="3" id="KW-0472">Membrane</keyword>
<dbReference type="EC" id="3.4.21.89" evidence="3"/>
<dbReference type="Proteomes" id="UP001236014">
    <property type="component" value="Chromosome"/>
</dbReference>
<name>A0A9Y2IDG7_9PSEU</name>
<keyword evidence="3" id="KW-0812">Transmembrane</keyword>
<dbReference type="Pfam" id="PF10502">
    <property type="entry name" value="Peptidase_S26"/>
    <property type="match status" value="1"/>
</dbReference>
<dbReference type="Gene3D" id="2.10.109.10">
    <property type="entry name" value="Umud Fragment, subunit A"/>
    <property type="match status" value="1"/>
</dbReference>
<dbReference type="RefSeq" id="WP_285968785.1">
    <property type="nucleotide sequence ID" value="NZ_CP127294.1"/>
</dbReference>
<evidence type="ECO:0000256" key="3">
    <source>
        <dbReference type="RuleBase" id="RU362042"/>
    </source>
</evidence>
<dbReference type="PANTHER" id="PTHR43390">
    <property type="entry name" value="SIGNAL PEPTIDASE I"/>
    <property type="match status" value="1"/>
</dbReference>
<evidence type="ECO:0000259" key="4">
    <source>
        <dbReference type="Pfam" id="PF10502"/>
    </source>
</evidence>
<feature type="transmembrane region" description="Helical" evidence="3">
    <location>
        <begin position="22"/>
        <end position="47"/>
    </location>
</feature>
<comment type="similarity">
    <text evidence="2 3">Belongs to the peptidase S26 family.</text>
</comment>
<protein>
    <recommendedName>
        <fullName evidence="3">Signal peptidase I</fullName>
        <ecNumber evidence="3">3.4.21.89</ecNumber>
    </recommendedName>
</protein>
<dbReference type="InterPro" id="IPR019533">
    <property type="entry name" value="Peptidase_S26"/>
</dbReference>
<accession>A0A9Y2IDG7</accession>
<dbReference type="PANTHER" id="PTHR43390:SF1">
    <property type="entry name" value="CHLOROPLAST PROCESSING PEPTIDASE"/>
    <property type="match status" value="1"/>
</dbReference>
<evidence type="ECO:0000313" key="5">
    <source>
        <dbReference type="EMBL" id="WIX78052.1"/>
    </source>
</evidence>
<keyword evidence="3" id="KW-1133">Transmembrane helix</keyword>
<reference evidence="5 6" key="1">
    <citation type="submission" date="2023-06" db="EMBL/GenBank/DDBJ databases">
        <authorList>
            <person name="Oyuntsetseg B."/>
            <person name="Kim S.B."/>
        </authorList>
    </citation>
    <scope>NUCLEOTIDE SEQUENCE [LARGE SCALE GENOMIC DNA]</scope>
    <source>
        <strain evidence="5 6">2-15</strain>
    </source>
</reference>
<evidence type="ECO:0000256" key="2">
    <source>
        <dbReference type="ARBA" id="ARBA00009370"/>
    </source>
</evidence>
<feature type="transmembrane region" description="Helical" evidence="3">
    <location>
        <begin position="227"/>
        <end position="248"/>
    </location>
</feature>
<dbReference type="KEGG" id="acab:QRX50_42785"/>
<dbReference type="GO" id="GO:0005886">
    <property type="term" value="C:plasma membrane"/>
    <property type="evidence" value="ECO:0007669"/>
    <property type="project" value="UniProtKB-SubCell"/>
</dbReference>
<dbReference type="GO" id="GO:0004252">
    <property type="term" value="F:serine-type endopeptidase activity"/>
    <property type="evidence" value="ECO:0007669"/>
    <property type="project" value="InterPro"/>
</dbReference>
<dbReference type="GO" id="GO:0009003">
    <property type="term" value="F:signal peptidase activity"/>
    <property type="evidence" value="ECO:0007669"/>
    <property type="project" value="UniProtKB-EC"/>
</dbReference>
<keyword evidence="6" id="KW-1185">Reference proteome</keyword>
<organism evidence="5 6">
    <name type="scientific">Amycolatopsis carbonis</name>
    <dbReference type="NCBI Taxonomy" id="715471"/>
    <lineage>
        <taxon>Bacteria</taxon>
        <taxon>Bacillati</taxon>
        <taxon>Actinomycetota</taxon>
        <taxon>Actinomycetes</taxon>
        <taxon>Pseudonocardiales</taxon>
        <taxon>Pseudonocardiaceae</taxon>
        <taxon>Amycolatopsis</taxon>
    </lineage>
</organism>
<dbReference type="SUPFAM" id="SSF51306">
    <property type="entry name" value="LexA/Signal peptidase"/>
    <property type="match status" value="1"/>
</dbReference>
<keyword evidence="3" id="KW-0645">Protease</keyword>
<dbReference type="EMBL" id="CP127294">
    <property type="protein sequence ID" value="WIX78052.1"/>
    <property type="molecule type" value="Genomic_DNA"/>
</dbReference>
<evidence type="ECO:0000313" key="6">
    <source>
        <dbReference type="Proteomes" id="UP001236014"/>
    </source>
</evidence>
<proteinExistence type="inferred from homology"/>